<dbReference type="EMBL" id="WIGM01000005">
    <property type="protein sequence ID" value="KAF6845141.1"/>
    <property type="molecule type" value="Genomic_DNA"/>
</dbReference>
<dbReference type="OrthoDB" id="10250002at2759"/>
<dbReference type="SMART" id="SM01136">
    <property type="entry name" value="DKCLD"/>
    <property type="match status" value="1"/>
</dbReference>
<evidence type="ECO:0000313" key="3">
    <source>
        <dbReference type="Proteomes" id="UP000639643"/>
    </source>
</evidence>
<dbReference type="InterPro" id="IPR012960">
    <property type="entry name" value="Dyskerin-like"/>
</dbReference>
<dbReference type="InterPro" id="IPR036974">
    <property type="entry name" value="PUA_sf"/>
</dbReference>
<organism evidence="2 3">
    <name type="scientific">Colletotrichum musicola</name>
    <dbReference type="NCBI Taxonomy" id="2175873"/>
    <lineage>
        <taxon>Eukaryota</taxon>
        <taxon>Fungi</taxon>
        <taxon>Dikarya</taxon>
        <taxon>Ascomycota</taxon>
        <taxon>Pezizomycotina</taxon>
        <taxon>Sordariomycetes</taxon>
        <taxon>Hypocreomycetidae</taxon>
        <taxon>Glomerellales</taxon>
        <taxon>Glomerellaceae</taxon>
        <taxon>Colletotrichum</taxon>
        <taxon>Colletotrichum orchidearum species complex</taxon>
    </lineage>
</organism>
<feature type="domain" description="Dyskerin-like" evidence="1">
    <location>
        <begin position="26"/>
        <end position="64"/>
    </location>
</feature>
<gene>
    <name evidence="2" type="ORF">CMUS01_00384</name>
</gene>
<comment type="caution">
    <text evidence="2">The sequence shown here is derived from an EMBL/GenBank/DDBJ whole genome shotgun (WGS) entry which is preliminary data.</text>
</comment>
<sequence length="78" mass="8674">MAMEIVKHGEEELGIKPENIGPKVDYASQPLLLKNYDKRCQPHSRDIKSYISSGVINLDKPSNVCARLECCLPISSVC</sequence>
<evidence type="ECO:0000313" key="2">
    <source>
        <dbReference type="EMBL" id="KAF6845141.1"/>
    </source>
</evidence>
<dbReference type="Pfam" id="PF08068">
    <property type="entry name" value="DKCLD"/>
    <property type="match status" value="1"/>
</dbReference>
<reference evidence="2" key="1">
    <citation type="journal article" date="2020" name="Phytopathology">
        <title>Genome Sequence Resources of Colletotrichum truncatum, C. plurivorum, C. musicola, and C. sojae: Four Species Pathogenic to Soybean (Glycine max).</title>
        <authorList>
            <person name="Rogerio F."/>
            <person name="Boufleur T.R."/>
            <person name="Ciampi-Guillardi M."/>
            <person name="Sukno S.A."/>
            <person name="Thon M.R."/>
            <person name="Massola Junior N.S."/>
            <person name="Baroncelli R."/>
        </authorList>
    </citation>
    <scope>NUCLEOTIDE SEQUENCE</scope>
    <source>
        <strain evidence="2">LFN0074</strain>
    </source>
</reference>
<dbReference type="Proteomes" id="UP000639643">
    <property type="component" value="Unassembled WGS sequence"/>
</dbReference>
<protein>
    <submittedName>
        <fullName evidence="2">TruB family pseudouridylate synthase</fullName>
    </submittedName>
</protein>
<dbReference type="Gene3D" id="2.30.130.10">
    <property type="entry name" value="PUA domain"/>
    <property type="match status" value="1"/>
</dbReference>
<name>A0A8H6U9H0_9PEZI</name>
<dbReference type="AlphaFoldDB" id="A0A8H6U9H0"/>
<evidence type="ECO:0000259" key="1">
    <source>
        <dbReference type="SMART" id="SM01136"/>
    </source>
</evidence>
<proteinExistence type="predicted"/>
<keyword evidence="3" id="KW-1185">Reference proteome</keyword>
<accession>A0A8H6U9H0</accession>
<dbReference type="GO" id="GO:0003723">
    <property type="term" value="F:RNA binding"/>
    <property type="evidence" value="ECO:0007669"/>
    <property type="project" value="InterPro"/>
</dbReference>